<name>A0A177BYU2_9PLEO</name>
<evidence type="ECO:0000313" key="2">
    <source>
        <dbReference type="Proteomes" id="UP000077069"/>
    </source>
</evidence>
<sequence>MAGIVDLGIPPVPPLSYWEPETPSPLSPHNPFLSPPAVSPGSPRTDILPLLAASPSTVDRQTAPRSWLFAVALASPCAGTDLSPRFLNPRTPPLPPIMERGLQVQRRHSTMCSIPSSELEKMRHQSLFAVMATVQEKIRKEMNIEREEGLTGREKGWVHRYTTARKRRERRNIVRTKNFRVLKLVDVEV</sequence>
<dbReference type="Proteomes" id="UP000077069">
    <property type="component" value="Unassembled WGS sequence"/>
</dbReference>
<proteinExistence type="predicted"/>
<dbReference type="RefSeq" id="XP_018031059.1">
    <property type="nucleotide sequence ID" value="XM_018183337.1"/>
</dbReference>
<dbReference type="AlphaFoldDB" id="A0A177BYU2"/>
<organism evidence="1 2">
    <name type="scientific">Paraphaeosphaeria sporulosa</name>
    <dbReference type="NCBI Taxonomy" id="1460663"/>
    <lineage>
        <taxon>Eukaryota</taxon>
        <taxon>Fungi</taxon>
        <taxon>Dikarya</taxon>
        <taxon>Ascomycota</taxon>
        <taxon>Pezizomycotina</taxon>
        <taxon>Dothideomycetes</taxon>
        <taxon>Pleosporomycetidae</taxon>
        <taxon>Pleosporales</taxon>
        <taxon>Massarineae</taxon>
        <taxon>Didymosphaeriaceae</taxon>
        <taxon>Paraphaeosphaeria</taxon>
    </lineage>
</organism>
<gene>
    <name evidence="1" type="ORF">CC84DRAFT_1222175</name>
</gene>
<reference evidence="1 2" key="1">
    <citation type="submission" date="2016-05" db="EMBL/GenBank/DDBJ databases">
        <title>Comparative analysis of secretome profiles of manganese(II)-oxidizing ascomycete fungi.</title>
        <authorList>
            <consortium name="DOE Joint Genome Institute"/>
            <person name="Zeiner C.A."/>
            <person name="Purvine S.O."/>
            <person name="Zink E.M."/>
            <person name="Wu S."/>
            <person name="Pasa-Tolic L."/>
            <person name="Chaput D.L."/>
            <person name="Haridas S."/>
            <person name="Grigoriev I.V."/>
            <person name="Santelli C.M."/>
            <person name="Hansel C.M."/>
        </authorList>
    </citation>
    <scope>NUCLEOTIDE SEQUENCE [LARGE SCALE GENOMIC DNA]</scope>
    <source>
        <strain evidence="1 2">AP3s5-JAC2a</strain>
    </source>
</reference>
<keyword evidence="2" id="KW-1185">Reference proteome</keyword>
<dbReference type="InParanoid" id="A0A177BYU2"/>
<protein>
    <submittedName>
        <fullName evidence="1">Uncharacterized protein</fullName>
    </submittedName>
</protein>
<evidence type="ECO:0000313" key="1">
    <source>
        <dbReference type="EMBL" id="OAG00694.1"/>
    </source>
</evidence>
<dbReference type="EMBL" id="KV441559">
    <property type="protein sequence ID" value="OAG00694.1"/>
    <property type="molecule type" value="Genomic_DNA"/>
</dbReference>
<accession>A0A177BYU2</accession>
<dbReference type="GeneID" id="28766823"/>
<dbReference type="OrthoDB" id="3798321at2759"/>